<reference evidence="2 3" key="1">
    <citation type="submission" date="2017-11" db="EMBL/GenBank/DDBJ databases">
        <title>Bradyrhizobium forestalis sp. nov., an efficient nitrogen-fixing bacterium isolated from nodules of forest legume species in the Amazon.</title>
        <authorList>
            <person name="Costa E.M."/>
            <person name="Guimaraes A."/>
            <person name="Carvalho T.S."/>
            <person name="Rodrigues T.L."/>
            <person name="Ribeiro P.R.A."/>
            <person name="Lebbe L."/>
            <person name="Willems A."/>
            <person name="Moreira F.M.S."/>
        </authorList>
    </citation>
    <scope>NUCLEOTIDE SEQUENCE [LARGE SCALE GENOMIC DNA]</scope>
    <source>
        <strain evidence="2 3">INPA54B</strain>
    </source>
</reference>
<sequence>MNHFNASRQPMQAQRPNTTPGGTEARKLAEGLMDAMSALLGLIERETELVRAGKVREAMTLESQKQELSRNYVGAVSQLKASQAQLAKSAPELLSTLHRHHDAFRAMLQVNLTVLATAHAVSESVVRGVNAEIQKRNVPNTYTAAGRRAAPGPRHITPLAVSRSL</sequence>
<dbReference type="RefSeq" id="WP_100231148.1">
    <property type="nucleotide sequence ID" value="NZ_PGVG01000004.1"/>
</dbReference>
<feature type="compositionally biased region" description="Polar residues" evidence="1">
    <location>
        <begin position="1"/>
        <end position="21"/>
    </location>
</feature>
<feature type="region of interest" description="Disordered" evidence="1">
    <location>
        <begin position="144"/>
        <end position="165"/>
    </location>
</feature>
<dbReference type="OrthoDB" id="7677847at2"/>
<evidence type="ECO:0000313" key="3">
    <source>
        <dbReference type="Proteomes" id="UP000231194"/>
    </source>
</evidence>
<evidence type="ECO:0000313" key="2">
    <source>
        <dbReference type="EMBL" id="PJG55757.1"/>
    </source>
</evidence>
<evidence type="ECO:0000256" key="1">
    <source>
        <dbReference type="SAM" id="MobiDB-lite"/>
    </source>
</evidence>
<comment type="caution">
    <text evidence="2">The sequence shown here is derived from an EMBL/GenBank/DDBJ whole genome shotgun (WGS) entry which is preliminary data.</text>
</comment>
<dbReference type="Proteomes" id="UP000231194">
    <property type="component" value="Unassembled WGS sequence"/>
</dbReference>
<accession>A0A2M8RD66</accession>
<dbReference type="EMBL" id="PGVG01000004">
    <property type="protein sequence ID" value="PJG55757.1"/>
    <property type="molecule type" value="Genomic_DNA"/>
</dbReference>
<proteinExistence type="predicted"/>
<protein>
    <recommendedName>
        <fullName evidence="4">Flagellar protein FlgN</fullName>
    </recommendedName>
</protein>
<keyword evidence="3" id="KW-1185">Reference proteome</keyword>
<feature type="compositionally biased region" description="Low complexity" evidence="1">
    <location>
        <begin position="144"/>
        <end position="154"/>
    </location>
</feature>
<evidence type="ECO:0008006" key="4">
    <source>
        <dbReference type="Google" id="ProtNLM"/>
    </source>
</evidence>
<feature type="region of interest" description="Disordered" evidence="1">
    <location>
        <begin position="1"/>
        <end position="24"/>
    </location>
</feature>
<name>A0A2M8RD66_9BRAD</name>
<gene>
    <name evidence="2" type="ORF">CVM73_06245</name>
</gene>
<dbReference type="AlphaFoldDB" id="A0A2M8RD66"/>
<organism evidence="2 3">
    <name type="scientific">Bradyrhizobium forestalis</name>
    <dbReference type="NCBI Taxonomy" id="1419263"/>
    <lineage>
        <taxon>Bacteria</taxon>
        <taxon>Pseudomonadati</taxon>
        <taxon>Pseudomonadota</taxon>
        <taxon>Alphaproteobacteria</taxon>
        <taxon>Hyphomicrobiales</taxon>
        <taxon>Nitrobacteraceae</taxon>
        <taxon>Bradyrhizobium</taxon>
    </lineage>
</organism>